<dbReference type="AlphaFoldDB" id="A0A821X8Y2"/>
<proteinExistence type="predicted"/>
<accession>A0A821X8Y2</accession>
<sequence>KRNVDGLVDKSCVSTQPNDSHAMLPFTIEQLKELQHQDEENNNIIGNIQNYKEYFIEDYMLMKEACPPVPVIPKGRIRSDIIKMYHDTPANGAHFGRNKTIQKIQQRYF</sequence>
<reference evidence="2" key="1">
    <citation type="submission" date="2021-02" db="EMBL/GenBank/DDBJ databases">
        <authorList>
            <person name="Nowell W R."/>
        </authorList>
    </citation>
    <scope>NUCLEOTIDE SEQUENCE</scope>
</reference>
<organism evidence="2 3">
    <name type="scientific">Rotaria socialis</name>
    <dbReference type="NCBI Taxonomy" id="392032"/>
    <lineage>
        <taxon>Eukaryota</taxon>
        <taxon>Metazoa</taxon>
        <taxon>Spiralia</taxon>
        <taxon>Gnathifera</taxon>
        <taxon>Rotifera</taxon>
        <taxon>Eurotatoria</taxon>
        <taxon>Bdelloidea</taxon>
        <taxon>Philodinida</taxon>
        <taxon>Philodinidae</taxon>
        <taxon>Rotaria</taxon>
    </lineage>
</organism>
<gene>
    <name evidence="2" type="ORF">QYT958_LOCUS32676</name>
</gene>
<comment type="caution">
    <text evidence="2">The sequence shown here is derived from an EMBL/GenBank/DDBJ whole genome shotgun (WGS) entry which is preliminary data.</text>
</comment>
<evidence type="ECO:0000313" key="3">
    <source>
        <dbReference type="Proteomes" id="UP000663848"/>
    </source>
</evidence>
<protein>
    <recommendedName>
        <fullName evidence="1">Integrase zinc-binding domain-containing protein</fullName>
    </recommendedName>
</protein>
<dbReference type="InterPro" id="IPR041588">
    <property type="entry name" value="Integrase_H2C2"/>
</dbReference>
<dbReference type="Pfam" id="PF17921">
    <property type="entry name" value="Integrase_H2C2"/>
    <property type="match status" value="1"/>
</dbReference>
<evidence type="ECO:0000259" key="1">
    <source>
        <dbReference type="Pfam" id="PF17921"/>
    </source>
</evidence>
<feature type="domain" description="Integrase zinc-binding" evidence="1">
    <location>
        <begin position="76"/>
        <end position="109"/>
    </location>
</feature>
<dbReference type="Gene3D" id="1.10.340.70">
    <property type="match status" value="1"/>
</dbReference>
<name>A0A821X8Y2_9BILA</name>
<dbReference type="Proteomes" id="UP000663848">
    <property type="component" value="Unassembled WGS sequence"/>
</dbReference>
<evidence type="ECO:0000313" key="2">
    <source>
        <dbReference type="EMBL" id="CAF4940071.1"/>
    </source>
</evidence>
<feature type="non-terminal residue" evidence="2">
    <location>
        <position position="1"/>
    </location>
</feature>
<dbReference type="EMBL" id="CAJOBR010021579">
    <property type="protein sequence ID" value="CAF4940071.1"/>
    <property type="molecule type" value="Genomic_DNA"/>
</dbReference>